<dbReference type="PROSITE" id="PS00073">
    <property type="entry name" value="ACYL_COA_DH_2"/>
    <property type="match status" value="1"/>
</dbReference>
<comment type="caution">
    <text evidence="10">The sequence shown here is derived from an EMBL/GenBank/DDBJ whole genome shotgun (WGS) entry which is preliminary data.</text>
</comment>
<evidence type="ECO:0000256" key="3">
    <source>
        <dbReference type="ARBA" id="ARBA00022630"/>
    </source>
</evidence>
<feature type="domain" description="Acyl-CoA dehydrogenase/oxidase C-terminal" evidence="7">
    <location>
        <begin position="230"/>
        <end position="377"/>
    </location>
</feature>
<evidence type="ECO:0000256" key="2">
    <source>
        <dbReference type="ARBA" id="ARBA00009347"/>
    </source>
</evidence>
<dbReference type="RefSeq" id="WP_117321167.1">
    <property type="nucleotide sequence ID" value="NZ_QVTD01000003.1"/>
</dbReference>
<evidence type="ECO:0000256" key="6">
    <source>
        <dbReference type="RuleBase" id="RU362125"/>
    </source>
</evidence>
<keyword evidence="3 6" id="KW-0285">Flavoprotein</keyword>
<evidence type="ECO:0000313" key="10">
    <source>
        <dbReference type="EMBL" id="RFU64991.1"/>
    </source>
</evidence>
<dbReference type="InterPro" id="IPR046373">
    <property type="entry name" value="Acyl-CoA_Oxase/DH_mid-dom_sf"/>
</dbReference>
<dbReference type="InterPro" id="IPR009075">
    <property type="entry name" value="AcylCo_DH/oxidase_C"/>
</dbReference>
<evidence type="ECO:0000259" key="9">
    <source>
        <dbReference type="Pfam" id="PF02771"/>
    </source>
</evidence>
<dbReference type="SUPFAM" id="SSF56645">
    <property type="entry name" value="Acyl-CoA dehydrogenase NM domain-like"/>
    <property type="match status" value="1"/>
</dbReference>
<evidence type="ECO:0000256" key="1">
    <source>
        <dbReference type="ARBA" id="ARBA00001974"/>
    </source>
</evidence>
<gene>
    <name evidence="10" type="ORF">D0466_03505</name>
</gene>
<dbReference type="AlphaFoldDB" id="A0A372LFA5"/>
<evidence type="ECO:0000259" key="8">
    <source>
        <dbReference type="Pfam" id="PF02770"/>
    </source>
</evidence>
<dbReference type="PANTHER" id="PTHR43884:SF12">
    <property type="entry name" value="ISOVALERYL-COA DEHYDROGENASE, MITOCHONDRIAL-RELATED"/>
    <property type="match status" value="1"/>
</dbReference>
<keyword evidence="4 6" id="KW-0274">FAD</keyword>
<dbReference type="EMBL" id="QVTD01000003">
    <property type="protein sequence ID" value="RFU64991.1"/>
    <property type="molecule type" value="Genomic_DNA"/>
</dbReference>
<name>A0A372LFA5_9BACI</name>
<dbReference type="InterPro" id="IPR037069">
    <property type="entry name" value="AcylCoA_DH/ox_N_sf"/>
</dbReference>
<dbReference type="GO" id="GO:0050660">
    <property type="term" value="F:flavin adenine dinucleotide binding"/>
    <property type="evidence" value="ECO:0007669"/>
    <property type="project" value="InterPro"/>
</dbReference>
<dbReference type="Pfam" id="PF02771">
    <property type="entry name" value="Acyl-CoA_dh_N"/>
    <property type="match status" value="1"/>
</dbReference>
<dbReference type="Gene3D" id="1.10.540.10">
    <property type="entry name" value="Acyl-CoA dehydrogenase/oxidase, N-terminal domain"/>
    <property type="match status" value="1"/>
</dbReference>
<dbReference type="FunFam" id="2.40.110.10:FF:000002">
    <property type="entry name" value="Acyl-CoA dehydrogenase fadE12"/>
    <property type="match status" value="1"/>
</dbReference>
<proteinExistence type="inferred from homology"/>
<accession>A0A372LFA5</accession>
<evidence type="ECO:0000259" key="7">
    <source>
        <dbReference type="Pfam" id="PF00441"/>
    </source>
</evidence>
<sequence length="385" mass="43052">MKLELSEEQQMLKQTIKRFLENEIRPYAEEYTDQLIPKELAHELLKKLIPFGFIVGPFPEEAGGMNLDTISQGILYEELFRVFPGLGGIAFITQDTALSLYEDGNEEQINRFIPKLLSGDYIGCVAVTEPDVGSNPSDVKTRAILEDGRYRMNGQKIWISNGSISDLAIVLARTEKEAGKKSVSRFIVERSVSEYSTKDIKKLGLNAWPTSELFFDDISVPEENLLGETGEGLKSTLKAFERARCFVALYSIGISQASVDATIQYVKDRQQWGKPIGQHQMVQDMLAEMLTELDAARLLAYRGLYLIGKGVRCDTQTSMAKYYATEAGVKITSNAIQIHGGYGLSKEFPVERYFRDARMLTIPDGTSQIQKLIIARNSIGLAAFK</sequence>
<dbReference type="Gene3D" id="1.20.140.10">
    <property type="entry name" value="Butyryl-CoA Dehydrogenase, subunit A, domain 3"/>
    <property type="match status" value="1"/>
</dbReference>
<dbReference type="InterPro" id="IPR006091">
    <property type="entry name" value="Acyl-CoA_Oxase/DH_mid-dom"/>
</dbReference>
<feature type="domain" description="Acyl-CoA dehydrogenase/oxidase N-terminal" evidence="9">
    <location>
        <begin position="6"/>
        <end position="120"/>
    </location>
</feature>
<comment type="similarity">
    <text evidence="2 6">Belongs to the acyl-CoA dehydrogenase family.</text>
</comment>
<evidence type="ECO:0000313" key="11">
    <source>
        <dbReference type="Proteomes" id="UP000262939"/>
    </source>
</evidence>
<comment type="cofactor">
    <cofactor evidence="1 6">
        <name>FAD</name>
        <dbReference type="ChEBI" id="CHEBI:57692"/>
    </cofactor>
</comment>
<dbReference type="Gene3D" id="2.40.110.10">
    <property type="entry name" value="Butyryl-CoA Dehydrogenase, subunit A, domain 2"/>
    <property type="match status" value="1"/>
</dbReference>
<evidence type="ECO:0000256" key="4">
    <source>
        <dbReference type="ARBA" id="ARBA00022827"/>
    </source>
</evidence>
<keyword evidence="11" id="KW-1185">Reference proteome</keyword>
<dbReference type="InterPro" id="IPR009100">
    <property type="entry name" value="AcylCoA_DH/oxidase_NM_dom_sf"/>
</dbReference>
<evidence type="ECO:0000256" key="5">
    <source>
        <dbReference type="ARBA" id="ARBA00023002"/>
    </source>
</evidence>
<dbReference type="Pfam" id="PF02770">
    <property type="entry name" value="Acyl-CoA_dh_M"/>
    <property type="match status" value="1"/>
</dbReference>
<dbReference type="InterPro" id="IPR013786">
    <property type="entry name" value="AcylCoA_DH/ox_N"/>
</dbReference>
<dbReference type="FunFam" id="1.20.140.10:FF:000001">
    <property type="entry name" value="Acyl-CoA dehydrogenase"/>
    <property type="match status" value="1"/>
</dbReference>
<dbReference type="OrthoDB" id="9802447at2"/>
<dbReference type="Proteomes" id="UP000262939">
    <property type="component" value="Unassembled WGS sequence"/>
</dbReference>
<reference evidence="10 11" key="1">
    <citation type="submission" date="2018-08" db="EMBL/GenBank/DDBJ databases">
        <title>Bacillus chawlae sp. nov., Bacillus glennii sp. nov., and Bacillus saganii sp. nov. Isolated from the Vehicle Assembly Building at Kennedy Space Center where the Viking Spacecraft were Assembled.</title>
        <authorList>
            <person name="Seuylemezian A."/>
            <person name="Vaishampayan P."/>
        </authorList>
    </citation>
    <scope>NUCLEOTIDE SEQUENCE [LARGE SCALE GENOMIC DNA]</scope>
    <source>
        <strain evidence="10 11">V44-8</strain>
    </source>
</reference>
<dbReference type="SUPFAM" id="SSF47203">
    <property type="entry name" value="Acyl-CoA dehydrogenase C-terminal domain-like"/>
    <property type="match status" value="1"/>
</dbReference>
<dbReference type="PANTHER" id="PTHR43884">
    <property type="entry name" value="ACYL-COA DEHYDROGENASE"/>
    <property type="match status" value="1"/>
</dbReference>
<dbReference type="InterPro" id="IPR006089">
    <property type="entry name" value="Acyl-CoA_DH_CS"/>
</dbReference>
<dbReference type="InterPro" id="IPR036250">
    <property type="entry name" value="AcylCo_DH-like_C"/>
</dbReference>
<dbReference type="GO" id="GO:0003995">
    <property type="term" value="F:acyl-CoA dehydrogenase activity"/>
    <property type="evidence" value="ECO:0007669"/>
    <property type="project" value="InterPro"/>
</dbReference>
<feature type="domain" description="Acyl-CoA oxidase/dehydrogenase middle" evidence="8">
    <location>
        <begin position="124"/>
        <end position="217"/>
    </location>
</feature>
<protein>
    <submittedName>
        <fullName evidence="10">Acyl-CoA dehydrogenase</fullName>
    </submittedName>
</protein>
<organism evidence="10 11">
    <name type="scientific">Peribacillus glennii</name>
    <dbReference type="NCBI Taxonomy" id="2303991"/>
    <lineage>
        <taxon>Bacteria</taxon>
        <taxon>Bacillati</taxon>
        <taxon>Bacillota</taxon>
        <taxon>Bacilli</taxon>
        <taxon>Bacillales</taxon>
        <taxon>Bacillaceae</taxon>
        <taxon>Peribacillus</taxon>
    </lineage>
</organism>
<dbReference type="Pfam" id="PF00441">
    <property type="entry name" value="Acyl-CoA_dh_1"/>
    <property type="match status" value="1"/>
</dbReference>
<keyword evidence="5 6" id="KW-0560">Oxidoreductase</keyword>